<dbReference type="InterPro" id="IPR004846">
    <property type="entry name" value="T2SS/T3SS_dom"/>
</dbReference>
<name>A0A1J5PVH2_9ZZZZ</name>
<sequence length="90" mass="9747">MQVTSNRNSSGLPGSSDVPVFSNIFGNSANSGRKKEVVVLIKPSIIRTAQDWQAQTERSRAALDSMDLARTRVIRIDGSVTEGKDKSLAK</sequence>
<organism evidence="2">
    <name type="scientific">mine drainage metagenome</name>
    <dbReference type="NCBI Taxonomy" id="410659"/>
    <lineage>
        <taxon>unclassified sequences</taxon>
        <taxon>metagenomes</taxon>
        <taxon>ecological metagenomes</taxon>
    </lineage>
</organism>
<dbReference type="AlphaFoldDB" id="A0A1J5PVH2"/>
<evidence type="ECO:0000259" key="1">
    <source>
        <dbReference type="Pfam" id="PF00263"/>
    </source>
</evidence>
<evidence type="ECO:0000313" key="2">
    <source>
        <dbReference type="EMBL" id="OIQ71767.1"/>
    </source>
</evidence>
<dbReference type="GO" id="GO:0009306">
    <property type="term" value="P:protein secretion"/>
    <property type="evidence" value="ECO:0007669"/>
    <property type="project" value="InterPro"/>
</dbReference>
<comment type="caution">
    <text evidence="2">The sequence shown here is derived from an EMBL/GenBank/DDBJ whole genome shotgun (WGS) entry which is preliminary data.</text>
</comment>
<accession>A0A1J5PVH2</accession>
<reference evidence="2" key="1">
    <citation type="submission" date="2016-10" db="EMBL/GenBank/DDBJ databases">
        <title>Sequence of Gallionella enrichment culture.</title>
        <authorList>
            <person name="Poehlein A."/>
            <person name="Muehling M."/>
            <person name="Daniel R."/>
        </authorList>
    </citation>
    <scope>NUCLEOTIDE SEQUENCE</scope>
</reference>
<proteinExistence type="predicted"/>
<dbReference type="EMBL" id="MLJW01003567">
    <property type="protein sequence ID" value="OIQ71767.1"/>
    <property type="molecule type" value="Genomic_DNA"/>
</dbReference>
<feature type="domain" description="Type II/III secretion system secretin-like" evidence="1">
    <location>
        <begin position="2"/>
        <end position="47"/>
    </location>
</feature>
<gene>
    <name evidence="2" type="ORF">GALL_466120</name>
</gene>
<protein>
    <submittedName>
        <fullName evidence="2">Bacterial type II and III secretion system protein</fullName>
    </submittedName>
</protein>
<dbReference type="Pfam" id="PF00263">
    <property type="entry name" value="Secretin"/>
    <property type="match status" value="1"/>
</dbReference>